<gene>
    <name evidence="2" type="ORF">METZ01_LOCUS387540</name>
</gene>
<dbReference type="Gene3D" id="3.40.50.150">
    <property type="entry name" value="Vaccinia Virus protein VP39"/>
    <property type="match status" value="1"/>
</dbReference>
<proteinExistence type="predicted"/>
<reference evidence="2" key="1">
    <citation type="submission" date="2018-05" db="EMBL/GenBank/DDBJ databases">
        <authorList>
            <person name="Lanie J.A."/>
            <person name="Ng W.-L."/>
            <person name="Kazmierczak K.M."/>
            <person name="Andrzejewski T.M."/>
            <person name="Davidsen T.M."/>
            <person name="Wayne K.J."/>
            <person name="Tettelin H."/>
            <person name="Glass J.I."/>
            <person name="Rusch D."/>
            <person name="Podicherti R."/>
            <person name="Tsui H.-C.T."/>
            <person name="Winkler M.E."/>
        </authorList>
    </citation>
    <scope>NUCLEOTIDE SEQUENCE</scope>
</reference>
<feature type="domain" description="C-methyltransferase" evidence="1">
    <location>
        <begin position="58"/>
        <end position="181"/>
    </location>
</feature>
<dbReference type="Pfam" id="PF08484">
    <property type="entry name" value="Methyltransf_14"/>
    <property type="match status" value="1"/>
</dbReference>
<protein>
    <recommendedName>
        <fullName evidence="1">C-methyltransferase domain-containing protein</fullName>
    </recommendedName>
</protein>
<evidence type="ECO:0000313" key="2">
    <source>
        <dbReference type="EMBL" id="SVD34686.1"/>
    </source>
</evidence>
<sequence>MKEDGIICIEAPNLVTLIENLEYDTIYHEHLSYLSLKPLRDFCKKVHMDIFNVEFHDIHGGSFRYFFGREKLRKITENVPKYIQLEEEKGIYTKSRLEKFALDVKNQKRELNSLLWNLKKEGKKIVGISAPAKGNALMNYCKIGPDLLDYVTELNPLKIGKFSAGMHIPIVEEKRLLIDKP</sequence>
<dbReference type="Gene3D" id="3.40.50.720">
    <property type="entry name" value="NAD(P)-binding Rossmann-like Domain"/>
    <property type="match status" value="1"/>
</dbReference>
<evidence type="ECO:0000259" key="1">
    <source>
        <dbReference type="Pfam" id="PF08484"/>
    </source>
</evidence>
<feature type="non-terminal residue" evidence="2">
    <location>
        <position position="181"/>
    </location>
</feature>
<dbReference type="Gene3D" id="6.10.250.3100">
    <property type="match status" value="1"/>
</dbReference>
<dbReference type="InterPro" id="IPR013691">
    <property type="entry name" value="MeTrfase_14"/>
</dbReference>
<dbReference type="EMBL" id="UINC01144887">
    <property type="protein sequence ID" value="SVD34686.1"/>
    <property type="molecule type" value="Genomic_DNA"/>
</dbReference>
<accession>A0A382UK78</accession>
<dbReference type="InterPro" id="IPR029063">
    <property type="entry name" value="SAM-dependent_MTases_sf"/>
</dbReference>
<dbReference type="AlphaFoldDB" id="A0A382UK78"/>
<organism evidence="2">
    <name type="scientific">marine metagenome</name>
    <dbReference type="NCBI Taxonomy" id="408172"/>
    <lineage>
        <taxon>unclassified sequences</taxon>
        <taxon>metagenomes</taxon>
        <taxon>ecological metagenomes</taxon>
    </lineage>
</organism>
<name>A0A382UK78_9ZZZZ</name>